<dbReference type="Gene3D" id="3.10.180.10">
    <property type="entry name" value="2,3-Dihydroxybiphenyl 1,2-Dioxygenase, domain 1"/>
    <property type="match status" value="1"/>
</dbReference>
<dbReference type="InterPro" id="IPR037523">
    <property type="entry name" value="VOC_core"/>
</dbReference>
<dbReference type="EMBL" id="JAMTCK010000004">
    <property type="protein sequence ID" value="MCP2165150.1"/>
    <property type="molecule type" value="Genomic_DNA"/>
</dbReference>
<keyword evidence="4" id="KW-1185">Reference proteome</keyword>
<name>A0AAE3GD04_9PSEU</name>
<dbReference type="Proteomes" id="UP001206128">
    <property type="component" value="Unassembled WGS sequence"/>
</dbReference>
<dbReference type="PROSITE" id="PS51819">
    <property type="entry name" value="VOC"/>
    <property type="match status" value="1"/>
</dbReference>
<dbReference type="InterPro" id="IPR004360">
    <property type="entry name" value="Glyas_Fos-R_dOase_dom"/>
</dbReference>
<evidence type="ECO:0000256" key="1">
    <source>
        <dbReference type="SAM" id="MobiDB-lite"/>
    </source>
</evidence>
<feature type="region of interest" description="Disordered" evidence="1">
    <location>
        <begin position="126"/>
        <end position="163"/>
    </location>
</feature>
<evidence type="ECO:0000313" key="3">
    <source>
        <dbReference type="EMBL" id="MCP2165150.1"/>
    </source>
</evidence>
<reference evidence="3" key="1">
    <citation type="submission" date="2022-06" db="EMBL/GenBank/DDBJ databases">
        <title>Genomic Encyclopedia of Archaeal and Bacterial Type Strains, Phase II (KMG-II): from individual species to whole genera.</title>
        <authorList>
            <person name="Goeker M."/>
        </authorList>
    </citation>
    <scope>NUCLEOTIDE SEQUENCE</scope>
    <source>
        <strain evidence="3">DSM 43935</strain>
    </source>
</reference>
<dbReference type="SUPFAM" id="SSF54593">
    <property type="entry name" value="Glyoxalase/Bleomycin resistance protein/Dihydroxybiphenyl dioxygenase"/>
    <property type="match status" value="1"/>
</dbReference>
<accession>A0AAE3GD04</accession>
<dbReference type="AlphaFoldDB" id="A0AAE3GD04"/>
<organism evidence="3 4">
    <name type="scientific">Goodfellowiella coeruleoviolacea</name>
    <dbReference type="NCBI Taxonomy" id="334858"/>
    <lineage>
        <taxon>Bacteria</taxon>
        <taxon>Bacillati</taxon>
        <taxon>Actinomycetota</taxon>
        <taxon>Actinomycetes</taxon>
        <taxon>Pseudonocardiales</taxon>
        <taxon>Pseudonocardiaceae</taxon>
        <taxon>Goodfellowiella</taxon>
    </lineage>
</organism>
<feature type="compositionally biased region" description="Low complexity" evidence="1">
    <location>
        <begin position="143"/>
        <end position="163"/>
    </location>
</feature>
<evidence type="ECO:0000313" key="4">
    <source>
        <dbReference type="Proteomes" id="UP001206128"/>
    </source>
</evidence>
<protein>
    <submittedName>
        <fullName evidence="3">Catechol 2,3-dioxygenase</fullName>
    </submittedName>
</protein>
<gene>
    <name evidence="3" type="ORF">LX83_001999</name>
</gene>
<dbReference type="InterPro" id="IPR029068">
    <property type="entry name" value="Glyas_Bleomycin-R_OHBP_Dase"/>
</dbReference>
<feature type="domain" description="VOC" evidence="2">
    <location>
        <begin position="2"/>
        <end position="113"/>
    </location>
</feature>
<dbReference type="Pfam" id="PF00903">
    <property type="entry name" value="Glyoxalase"/>
    <property type="match status" value="1"/>
</dbReference>
<comment type="caution">
    <text evidence="3">The sequence shown here is derived from an EMBL/GenBank/DDBJ whole genome shotgun (WGS) entry which is preliminary data.</text>
</comment>
<proteinExistence type="predicted"/>
<sequence>MELLSSRFLLHPTDPDRTVAFYRDTLGLAVHREFPGGTVFFLGQGLLEVSGRGSTGPSPDLGLWLQVRDLAAAFQELSARNVPVLREPRREPWGLDEMWIADPDGTRIVLVEIPAGHPLRTDVRWQAGTPGDAAGQAPGGADGAAPGRAADAAGVGADAEPAG</sequence>
<evidence type="ECO:0000259" key="2">
    <source>
        <dbReference type="PROSITE" id="PS51819"/>
    </source>
</evidence>
<feature type="compositionally biased region" description="Low complexity" evidence="1">
    <location>
        <begin position="127"/>
        <end position="136"/>
    </location>
</feature>